<name>A0A366H7E5_9BACT</name>
<dbReference type="InterPro" id="IPR011429">
    <property type="entry name" value="Cyt_c_Planctomycete-type"/>
</dbReference>
<dbReference type="Pfam" id="PF07635">
    <property type="entry name" value="PSCyt1"/>
    <property type="match status" value="1"/>
</dbReference>
<dbReference type="InterPro" id="IPR011444">
    <property type="entry name" value="DUF1549"/>
</dbReference>
<dbReference type="PROSITE" id="PS51007">
    <property type="entry name" value="CYTC"/>
    <property type="match status" value="1"/>
</dbReference>
<protein>
    <submittedName>
        <fullName evidence="6">Cytochrome c</fullName>
    </submittedName>
</protein>
<feature type="chain" id="PRO_5016727103" evidence="4">
    <location>
        <begin position="23"/>
        <end position="1047"/>
    </location>
</feature>
<dbReference type="InterPro" id="IPR022655">
    <property type="entry name" value="DUF1553"/>
</dbReference>
<evidence type="ECO:0000259" key="5">
    <source>
        <dbReference type="PROSITE" id="PS51007"/>
    </source>
</evidence>
<evidence type="ECO:0000256" key="2">
    <source>
        <dbReference type="ARBA" id="ARBA00023004"/>
    </source>
</evidence>
<evidence type="ECO:0000256" key="4">
    <source>
        <dbReference type="SAM" id="SignalP"/>
    </source>
</evidence>
<accession>A0A366H7E5</accession>
<evidence type="ECO:0000313" key="7">
    <source>
        <dbReference type="Proteomes" id="UP000253426"/>
    </source>
</evidence>
<keyword evidence="1 3" id="KW-0479">Metal-binding</keyword>
<dbReference type="PANTHER" id="PTHR35889">
    <property type="entry name" value="CYCLOINULO-OLIGOSACCHARIDE FRUCTANOTRANSFERASE-RELATED"/>
    <property type="match status" value="1"/>
</dbReference>
<dbReference type="InterPro" id="IPR009056">
    <property type="entry name" value="Cyt_c-like_dom"/>
</dbReference>
<comment type="caution">
    <text evidence="6">The sequence shown here is derived from an EMBL/GenBank/DDBJ whole genome shotgun (WGS) entry which is preliminary data.</text>
</comment>
<keyword evidence="2 3" id="KW-0408">Iron</keyword>
<dbReference type="GO" id="GO:0020037">
    <property type="term" value="F:heme binding"/>
    <property type="evidence" value="ECO:0007669"/>
    <property type="project" value="InterPro"/>
</dbReference>
<feature type="domain" description="Cytochrome c" evidence="5">
    <location>
        <begin position="24"/>
        <end position="125"/>
    </location>
</feature>
<dbReference type="GO" id="GO:0046872">
    <property type="term" value="F:metal ion binding"/>
    <property type="evidence" value="ECO:0007669"/>
    <property type="project" value="UniProtKB-KW"/>
</dbReference>
<dbReference type="Pfam" id="PF07587">
    <property type="entry name" value="PSD1"/>
    <property type="match status" value="1"/>
</dbReference>
<dbReference type="OrthoDB" id="175422at2"/>
<dbReference type="RefSeq" id="WP_113961219.1">
    <property type="nucleotide sequence ID" value="NZ_QNRR01000012.1"/>
</dbReference>
<keyword evidence="3" id="KW-0349">Heme</keyword>
<dbReference type="GO" id="GO:0009055">
    <property type="term" value="F:electron transfer activity"/>
    <property type="evidence" value="ECO:0007669"/>
    <property type="project" value="InterPro"/>
</dbReference>
<proteinExistence type="predicted"/>
<organism evidence="6 7">
    <name type="scientific">Roseimicrobium gellanilyticum</name>
    <dbReference type="NCBI Taxonomy" id="748857"/>
    <lineage>
        <taxon>Bacteria</taxon>
        <taxon>Pseudomonadati</taxon>
        <taxon>Verrucomicrobiota</taxon>
        <taxon>Verrucomicrobiia</taxon>
        <taxon>Verrucomicrobiales</taxon>
        <taxon>Verrucomicrobiaceae</taxon>
        <taxon>Roseimicrobium</taxon>
    </lineage>
</organism>
<dbReference type="PANTHER" id="PTHR35889:SF3">
    <property type="entry name" value="F-BOX DOMAIN-CONTAINING PROTEIN"/>
    <property type="match status" value="1"/>
</dbReference>
<dbReference type="EMBL" id="QNRR01000012">
    <property type="protein sequence ID" value="RBP38091.1"/>
    <property type="molecule type" value="Genomic_DNA"/>
</dbReference>
<evidence type="ECO:0000256" key="1">
    <source>
        <dbReference type="ARBA" id="ARBA00022723"/>
    </source>
</evidence>
<dbReference type="AlphaFoldDB" id="A0A366H7E5"/>
<reference evidence="6 7" key="1">
    <citation type="submission" date="2018-06" db="EMBL/GenBank/DDBJ databases">
        <title>Genomic Encyclopedia of Type Strains, Phase IV (KMG-IV): sequencing the most valuable type-strain genomes for metagenomic binning, comparative biology and taxonomic classification.</title>
        <authorList>
            <person name="Goeker M."/>
        </authorList>
    </citation>
    <scope>NUCLEOTIDE SEQUENCE [LARGE SCALE GENOMIC DNA]</scope>
    <source>
        <strain evidence="6 7">DSM 25532</strain>
    </source>
</reference>
<evidence type="ECO:0000313" key="6">
    <source>
        <dbReference type="EMBL" id="RBP38091.1"/>
    </source>
</evidence>
<keyword evidence="4" id="KW-0732">Signal</keyword>
<dbReference type="Pfam" id="PF07583">
    <property type="entry name" value="PSCyt2"/>
    <property type="match status" value="1"/>
</dbReference>
<dbReference type="Proteomes" id="UP000253426">
    <property type="component" value="Unassembled WGS sequence"/>
</dbReference>
<evidence type="ECO:0000256" key="3">
    <source>
        <dbReference type="PROSITE-ProRule" id="PRU00433"/>
    </source>
</evidence>
<keyword evidence="7" id="KW-1185">Reference proteome</keyword>
<sequence length="1047" mass="117296">MNRLRLPALLLPLACAALPALAADDASRAAVAFFEKEVRPILVNRCFDCHSEKKQKGGLRVDHLDYLKVGGDTGPALVPGAPEKSALIEAIRYTSEDFQMPPKNKGGKMPEAEVAILEKWILMGAPWPNDGAKQIAAPVGGFTEEQRGYWAFQPLAVVSPPSVDGSWARNDIDRFIAEKLAAQGLTPAPEADRRELVRRVYFDLHGLPPTQRQITDFVNDQQPRAYEKLIDEMLASPRYGERWGQHWLDLVRYAESDGYNQDAYRPAAWPYRDYVIRSLNEDKPYDQFVREQLAGDEMAPDDPDVLIATAFLRHPVYEYNLRDIRGQWDLILTDLTDTTGELFLGLSMGCARCHNHKFDPILQKDYYRLRAFFEPVHWRDDLKLATPTEKHEFAKRQAAWEEATTAIRTRIEALTKTAIDIRVERWRASFSEDLQAMTRKPAGQRDALEKQLAGLCERQLTYARGEFNPAKDLTSDEAKSEYKVLQEELKKLDHLRPKALPEAFVATDADAVAPVTRLQTRQGEQIIEPGFVNIVDPKAPQIIPTATSTGRRKALADWITRPDNPLSTRVIVNRVWQYHFGRGIVATASDFGKLGELPTHPELLDALTRQFIAGGWRFKALHREILLSATYRQTARREPDEAAVKVDPLNRFLWRFPPRRLDAEEVRDALLAVSGEIDLTAGGPAADGNGTRRSIYTRKKRNSPNELLRALDMPAGFASASERQSTTTPTQALQLLNGEWVLGRARKLASQVRTPDEAWLAVLGRPPTERERTQAEDFLKKRAGATPLADLDPTANGPAGGEFRINSARERLVVTTSEKEGDEFTVEAITRLDTIDSNAEPRTLVAHWNGGKDSQESFGWSINVTGTKSRYQPRNILVQVVGEDDNANLGYQVLVSNLRLELGRRYYLAVRFAPARRTLEFTLRDLDTPGATLQSATVSMESLAKLSEGAAPVVLGGMSKRLPPRQWDGQIEALRIVPGRLSDDHLQADPAQWKTGIVLWRSTDPPGAAFAWSGSDAPSSDANDPARQAMNDLCQMLLTSNEFFYLH</sequence>
<feature type="signal peptide" evidence="4">
    <location>
        <begin position="1"/>
        <end position="22"/>
    </location>
</feature>
<gene>
    <name evidence="6" type="ORF">DES53_11289</name>
</gene>